<evidence type="ECO:0000259" key="12">
    <source>
        <dbReference type="PROSITE" id="PS50885"/>
    </source>
</evidence>
<keyword evidence="8 10" id="KW-1133">Transmembrane helix</keyword>
<dbReference type="InterPro" id="IPR005467">
    <property type="entry name" value="His_kinase_dom"/>
</dbReference>
<evidence type="ECO:0000256" key="8">
    <source>
        <dbReference type="ARBA" id="ARBA00022989"/>
    </source>
</evidence>
<keyword evidence="5" id="KW-0808">Transferase</keyword>
<evidence type="ECO:0000256" key="4">
    <source>
        <dbReference type="ARBA" id="ARBA00022553"/>
    </source>
</evidence>
<evidence type="ECO:0000256" key="3">
    <source>
        <dbReference type="ARBA" id="ARBA00012438"/>
    </source>
</evidence>
<feature type="transmembrane region" description="Helical" evidence="10">
    <location>
        <begin position="21"/>
        <end position="42"/>
    </location>
</feature>
<dbReference type="Proteomes" id="UP000652198">
    <property type="component" value="Unassembled WGS sequence"/>
</dbReference>
<dbReference type="CDD" id="cd06225">
    <property type="entry name" value="HAMP"/>
    <property type="match status" value="1"/>
</dbReference>
<gene>
    <name evidence="13" type="ORF">GNZ12_22105</name>
</gene>
<comment type="caution">
    <text evidence="13">The sequence shown here is derived from an EMBL/GenBank/DDBJ whole genome shotgun (WGS) entry which is preliminary data.</text>
</comment>
<dbReference type="Pfam" id="PF00672">
    <property type="entry name" value="HAMP"/>
    <property type="match status" value="1"/>
</dbReference>
<reference evidence="13 14" key="1">
    <citation type="submission" date="2019-11" db="EMBL/GenBank/DDBJ databases">
        <title>Metabolism of dissolved organic matter in forest soils.</title>
        <authorList>
            <person name="Cyle K.T."/>
            <person name="Wilhelm R.C."/>
            <person name="Martinez C.E."/>
        </authorList>
    </citation>
    <scope>NUCLEOTIDE SEQUENCE [LARGE SCALE GENOMIC DNA]</scope>
    <source>
        <strain evidence="13 14">1N</strain>
    </source>
</reference>
<evidence type="ECO:0000256" key="2">
    <source>
        <dbReference type="ARBA" id="ARBA00004370"/>
    </source>
</evidence>
<dbReference type="PANTHER" id="PTHR45436">
    <property type="entry name" value="SENSOR HISTIDINE KINASE YKOH"/>
    <property type="match status" value="1"/>
</dbReference>
<keyword evidence="6 10" id="KW-0812">Transmembrane</keyword>
<dbReference type="InterPro" id="IPR036890">
    <property type="entry name" value="HATPase_C_sf"/>
</dbReference>
<feature type="domain" description="Histidine kinase" evidence="11">
    <location>
        <begin position="245"/>
        <end position="460"/>
    </location>
</feature>
<dbReference type="InterPro" id="IPR050428">
    <property type="entry name" value="TCS_sensor_his_kinase"/>
</dbReference>
<feature type="domain" description="HAMP" evidence="12">
    <location>
        <begin position="184"/>
        <end position="237"/>
    </location>
</feature>
<feature type="transmembrane region" description="Helical" evidence="10">
    <location>
        <begin position="160"/>
        <end position="182"/>
    </location>
</feature>
<dbReference type="InterPro" id="IPR003660">
    <property type="entry name" value="HAMP_dom"/>
</dbReference>
<evidence type="ECO:0000256" key="10">
    <source>
        <dbReference type="SAM" id="Phobius"/>
    </source>
</evidence>
<dbReference type="SUPFAM" id="SSF55874">
    <property type="entry name" value="ATPase domain of HSP90 chaperone/DNA topoisomerase II/histidine kinase"/>
    <property type="match status" value="1"/>
</dbReference>
<dbReference type="EC" id="2.7.13.3" evidence="3"/>
<dbReference type="PANTHER" id="PTHR45436:SF8">
    <property type="entry name" value="HISTIDINE KINASE"/>
    <property type="match status" value="1"/>
</dbReference>
<name>A0ABX2BVY0_9BURK</name>
<proteinExistence type="predicted"/>
<keyword evidence="10" id="KW-0472">Membrane</keyword>
<organism evidence="13 14">
    <name type="scientific">Paraburkholderia solitsugae</name>
    <dbReference type="NCBI Taxonomy" id="2675748"/>
    <lineage>
        <taxon>Bacteria</taxon>
        <taxon>Pseudomonadati</taxon>
        <taxon>Pseudomonadota</taxon>
        <taxon>Betaproteobacteria</taxon>
        <taxon>Burkholderiales</taxon>
        <taxon>Burkholderiaceae</taxon>
        <taxon>Paraburkholderia</taxon>
    </lineage>
</organism>
<dbReference type="EMBL" id="WOEY01000088">
    <property type="protein sequence ID" value="NPT43950.1"/>
    <property type="molecule type" value="Genomic_DNA"/>
</dbReference>
<evidence type="ECO:0000256" key="7">
    <source>
        <dbReference type="ARBA" id="ARBA00022777"/>
    </source>
</evidence>
<keyword evidence="9" id="KW-0902">Two-component regulatory system</keyword>
<comment type="catalytic activity">
    <reaction evidence="1">
        <text>ATP + protein L-histidine = ADP + protein N-phospho-L-histidine.</text>
        <dbReference type="EC" id="2.7.13.3"/>
    </reaction>
</comment>
<dbReference type="PROSITE" id="PS50109">
    <property type="entry name" value="HIS_KIN"/>
    <property type="match status" value="1"/>
</dbReference>
<dbReference type="SMART" id="SM00387">
    <property type="entry name" value="HATPase_c"/>
    <property type="match status" value="1"/>
</dbReference>
<dbReference type="Gene3D" id="1.10.287.130">
    <property type="match status" value="1"/>
</dbReference>
<accession>A0ABX2BVY0</accession>
<evidence type="ECO:0000256" key="9">
    <source>
        <dbReference type="ARBA" id="ARBA00023012"/>
    </source>
</evidence>
<protein>
    <recommendedName>
        <fullName evidence="3">histidine kinase</fullName>
        <ecNumber evidence="3">2.7.13.3</ecNumber>
    </recommendedName>
</protein>
<evidence type="ECO:0000256" key="1">
    <source>
        <dbReference type="ARBA" id="ARBA00000085"/>
    </source>
</evidence>
<dbReference type="CDD" id="cd00082">
    <property type="entry name" value="HisKA"/>
    <property type="match status" value="1"/>
</dbReference>
<comment type="subcellular location">
    <subcellularLocation>
        <location evidence="2">Membrane</location>
    </subcellularLocation>
</comment>
<sequence length="470" mass="51061">MSAISSMPASKRRTRMHMSSVGWLLTVFISSAIVLFAMLYWATDSYLVHEVDERLVGEVAEFHSVGRAEAIANIAALSRRDVASSRPYGVFDADGTWLAGNIRVLPRARNAKPFNYTQPVDDGHRTVIGHFRGIIVPTISGVRIVVGHSTDEIRYFDHTLVKMLCVGLTLTIILAVGCGAALNAMSNRRIRAINLTVREIMAGQLSRRLPTRGTHHDLDRLAEIVNTMLDEIERLVAEVRGVCAGIAHDLRTPMTHLRAGLERARRRSNTVADYESAVDAAILQSDVVLNRFTALLRIAEIEADGRRASFGDVSLDTVLRDVVDLYEPVADDRGLSVSVHAPEPVRVHGDVDLLFGAIENLLDNALKFTPSGGVITLEAGIEAGEPILYVADSGPGIEAGEREAVLRPFYRSPSQQAQAPAGHGLGLSLVAAIARVHDADVEIHDNEPGCKMVLRFKGSVLARSIAASRV</sequence>
<dbReference type="SUPFAM" id="SSF47384">
    <property type="entry name" value="Homodimeric domain of signal transducing histidine kinase"/>
    <property type="match status" value="1"/>
</dbReference>
<keyword evidence="4" id="KW-0597">Phosphoprotein</keyword>
<dbReference type="Pfam" id="PF02518">
    <property type="entry name" value="HATPase_c"/>
    <property type="match status" value="1"/>
</dbReference>
<evidence type="ECO:0000256" key="5">
    <source>
        <dbReference type="ARBA" id="ARBA00022679"/>
    </source>
</evidence>
<dbReference type="PROSITE" id="PS50885">
    <property type="entry name" value="HAMP"/>
    <property type="match status" value="1"/>
</dbReference>
<keyword evidence="14" id="KW-1185">Reference proteome</keyword>
<dbReference type="Gene3D" id="3.30.565.10">
    <property type="entry name" value="Histidine kinase-like ATPase, C-terminal domain"/>
    <property type="match status" value="1"/>
</dbReference>
<dbReference type="InterPro" id="IPR003661">
    <property type="entry name" value="HisK_dim/P_dom"/>
</dbReference>
<dbReference type="InterPro" id="IPR003594">
    <property type="entry name" value="HATPase_dom"/>
</dbReference>
<dbReference type="InterPro" id="IPR036097">
    <property type="entry name" value="HisK_dim/P_sf"/>
</dbReference>
<evidence type="ECO:0000313" key="13">
    <source>
        <dbReference type="EMBL" id="NPT43950.1"/>
    </source>
</evidence>
<keyword evidence="7" id="KW-0418">Kinase</keyword>
<evidence type="ECO:0000259" key="11">
    <source>
        <dbReference type="PROSITE" id="PS50109"/>
    </source>
</evidence>
<evidence type="ECO:0000313" key="14">
    <source>
        <dbReference type="Proteomes" id="UP000652198"/>
    </source>
</evidence>
<evidence type="ECO:0000256" key="6">
    <source>
        <dbReference type="ARBA" id="ARBA00022692"/>
    </source>
</evidence>